<dbReference type="SUPFAM" id="SSF58104">
    <property type="entry name" value="Methyl-accepting chemotaxis protein (MCP) signaling domain"/>
    <property type="match status" value="1"/>
</dbReference>
<dbReference type="Gene3D" id="1.10.287.950">
    <property type="entry name" value="Methyl-accepting chemotaxis protein"/>
    <property type="match status" value="1"/>
</dbReference>
<evidence type="ECO:0000313" key="13">
    <source>
        <dbReference type="EMBL" id="MDL4840375.1"/>
    </source>
</evidence>
<dbReference type="InterPro" id="IPR004090">
    <property type="entry name" value="Chemotax_Me-accpt_rcpt"/>
</dbReference>
<dbReference type="InterPro" id="IPR033479">
    <property type="entry name" value="dCache_1"/>
</dbReference>
<evidence type="ECO:0000256" key="2">
    <source>
        <dbReference type="ARBA" id="ARBA00022475"/>
    </source>
</evidence>
<dbReference type="PANTHER" id="PTHR32089:SF112">
    <property type="entry name" value="LYSOZYME-LIKE PROTEIN-RELATED"/>
    <property type="match status" value="1"/>
</dbReference>
<feature type="domain" description="HAMP" evidence="12">
    <location>
        <begin position="324"/>
        <end position="376"/>
    </location>
</feature>
<reference evidence="13 14" key="1">
    <citation type="submission" date="2023-06" db="EMBL/GenBank/DDBJ databases">
        <title>Aquibacillus rhizosphaerae LR5S19.</title>
        <authorList>
            <person name="Sun J.-Q."/>
        </authorList>
    </citation>
    <scope>NUCLEOTIDE SEQUENCE [LARGE SCALE GENOMIC DNA]</scope>
    <source>
        <strain evidence="13 14">LR5S19</strain>
    </source>
</reference>
<dbReference type="InterPro" id="IPR004089">
    <property type="entry name" value="MCPsignal_dom"/>
</dbReference>
<evidence type="ECO:0000259" key="11">
    <source>
        <dbReference type="PROSITE" id="PS50111"/>
    </source>
</evidence>
<evidence type="ECO:0000256" key="4">
    <source>
        <dbReference type="ARBA" id="ARBA00022692"/>
    </source>
</evidence>
<dbReference type="EMBL" id="JASTZU010000027">
    <property type="protein sequence ID" value="MDL4840375.1"/>
    <property type="molecule type" value="Genomic_DNA"/>
</dbReference>
<evidence type="ECO:0000256" key="1">
    <source>
        <dbReference type="ARBA" id="ARBA00004651"/>
    </source>
</evidence>
<accession>A0ABT7L3D4</accession>
<evidence type="ECO:0000259" key="12">
    <source>
        <dbReference type="PROSITE" id="PS50885"/>
    </source>
</evidence>
<evidence type="ECO:0000256" key="8">
    <source>
        <dbReference type="ARBA" id="ARBA00029447"/>
    </source>
</evidence>
<dbReference type="Gene3D" id="3.30.450.20">
    <property type="entry name" value="PAS domain"/>
    <property type="match status" value="2"/>
</dbReference>
<sequence length="682" mass="74439">MRIKQNLNKAFVWLKQQRKLVRTKLILMFLIILIVPGAIIGYFGYQQALDEVQDKMVKGIHSNLSLVESNASQFISLSTERFNQFSDIIEPALADENTEEINNHMQRFIEINPDFESIEVVYTDGSYIASPELENAEEYEPLNEEWYQAALETTDNIQFSNINQSETTGEYTTEIIKALPNNEGVLKMTLQLNTMIDAVKDARIGDTGSMFVLNANEQVVTGTGFFFEAGILAPGAPFEGIAIDESTSEEMNGIFKKETVMNDGERDLATELYQVTEPVSGWKVIGMIGVKDYKEAALPILHKVLIVIAVAVLVGIGLLVLTLRMVLQPLKKLQSGARSIRDGNLNEEITLTRKDEFGLLADDFNDMRASLKTMVTELNQTSSQLAGSSQAIQMSTEETSKSVQNVVETIQETSESAAAGAEATQQTSQVVDEMVKAMDTISESVNVIVSSVDKTDKDVINGSQTIDSVQSQMAKILDAVNDSTEMITKLSNLSNEASQMNNAIGDIAQQTNLLSLNASIEAARSGEHGRGFAVVANEILKLSDQSKNVAEGIGSSMSKMLELIEHATSMMKGSVQNEITEGQRRSSEAASAFVNIEQSTKLIVQQIQGIANVTQDISGKTQSVLGHMKELENLSDTSAASAQTTSAAAEEQMAAMEEIASASDQLATMATNLERIVKRFSI</sequence>
<feature type="domain" description="Methyl-accepting transducer" evidence="11">
    <location>
        <begin position="395"/>
        <end position="632"/>
    </location>
</feature>
<comment type="subcellular location">
    <subcellularLocation>
        <location evidence="1">Cell membrane</location>
        <topology evidence="1">Multi-pass membrane protein</topology>
    </subcellularLocation>
</comment>
<keyword evidence="14" id="KW-1185">Reference proteome</keyword>
<dbReference type="SMART" id="SM00304">
    <property type="entry name" value="HAMP"/>
    <property type="match status" value="1"/>
</dbReference>
<keyword evidence="3" id="KW-0145">Chemotaxis</keyword>
<keyword evidence="6 10" id="KW-0472">Membrane</keyword>
<keyword evidence="2" id="KW-1003">Cell membrane</keyword>
<dbReference type="PROSITE" id="PS50111">
    <property type="entry name" value="CHEMOTAXIS_TRANSDUC_2"/>
    <property type="match status" value="1"/>
</dbReference>
<keyword evidence="7 9" id="KW-0807">Transducer</keyword>
<evidence type="ECO:0000256" key="10">
    <source>
        <dbReference type="SAM" id="Phobius"/>
    </source>
</evidence>
<feature type="transmembrane region" description="Helical" evidence="10">
    <location>
        <begin position="25"/>
        <end position="45"/>
    </location>
</feature>
<gene>
    <name evidence="13" type="ORF">QQS35_07950</name>
</gene>
<dbReference type="PROSITE" id="PS50885">
    <property type="entry name" value="HAMP"/>
    <property type="match status" value="1"/>
</dbReference>
<evidence type="ECO:0000256" key="6">
    <source>
        <dbReference type="ARBA" id="ARBA00023136"/>
    </source>
</evidence>
<organism evidence="13 14">
    <name type="scientific">Aquibacillus rhizosphaerae</name>
    <dbReference type="NCBI Taxonomy" id="3051431"/>
    <lineage>
        <taxon>Bacteria</taxon>
        <taxon>Bacillati</taxon>
        <taxon>Bacillota</taxon>
        <taxon>Bacilli</taxon>
        <taxon>Bacillales</taxon>
        <taxon>Bacillaceae</taxon>
        <taxon>Aquibacillus</taxon>
    </lineage>
</organism>
<dbReference type="PANTHER" id="PTHR32089">
    <property type="entry name" value="METHYL-ACCEPTING CHEMOTAXIS PROTEIN MCPB"/>
    <property type="match status" value="1"/>
</dbReference>
<dbReference type="CDD" id="cd06225">
    <property type="entry name" value="HAMP"/>
    <property type="match status" value="1"/>
</dbReference>
<feature type="transmembrane region" description="Helical" evidence="10">
    <location>
        <begin position="304"/>
        <end position="327"/>
    </location>
</feature>
<name>A0ABT7L3D4_9BACI</name>
<comment type="similarity">
    <text evidence="8">Belongs to the methyl-accepting chemotaxis (MCP) protein family.</text>
</comment>
<keyword evidence="5 10" id="KW-1133">Transmembrane helix</keyword>
<dbReference type="PRINTS" id="PR00260">
    <property type="entry name" value="CHEMTRNSDUCR"/>
</dbReference>
<comment type="caution">
    <text evidence="13">The sequence shown here is derived from an EMBL/GenBank/DDBJ whole genome shotgun (WGS) entry which is preliminary data.</text>
</comment>
<dbReference type="Pfam" id="PF00015">
    <property type="entry name" value="MCPsignal"/>
    <property type="match status" value="1"/>
</dbReference>
<protein>
    <submittedName>
        <fullName evidence="13">Methyl-accepting chemotaxis protein</fullName>
    </submittedName>
</protein>
<dbReference type="Pfam" id="PF00672">
    <property type="entry name" value="HAMP"/>
    <property type="match status" value="1"/>
</dbReference>
<dbReference type="RefSeq" id="WP_285931404.1">
    <property type="nucleotide sequence ID" value="NZ_JASTZU010000027.1"/>
</dbReference>
<evidence type="ECO:0000256" key="5">
    <source>
        <dbReference type="ARBA" id="ARBA00022989"/>
    </source>
</evidence>
<dbReference type="Pfam" id="PF02743">
    <property type="entry name" value="dCache_1"/>
    <property type="match status" value="1"/>
</dbReference>
<evidence type="ECO:0000256" key="7">
    <source>
        <dbReference type="ARBA" id="ARBA00023224"/>
    </source>
</evidence>
<proteinExistence type="inferred from homology"/>
<dbReference type="SMART" id="SM00283">
    <property type="entry name" value="MA"/>
    <property type="match status" value="1"/>
</dbReference>
<dbReference type="Proteomes" id="UP001235343">
    <property type="component" value="Unassembled WGS sequence"/>
</dbReference>
<evidence type="ECO:0000256" key="3">
    <source>
        <dbReference type="ARBA" id="ARBA00022500"/>
    </source>
</evidence>
<evidence type="ECO:0000313" key="14">
    <source>
        <dbReference type="Proteomes" id="UP001235343"/>
    </source>
</evidence>
<dbReference type="Gene3D" id="6.10.340.10">
    <property type="match status" value="1"/>
</dbReference>
<dbReference type="InterPro" id="IPR003660">
    <property type="entry name" value="HAMP_dom"/>
</dbReference>
<keyword evidence="4 10" id="KW-0812">Transmembrane</keyword>
<evidence type="ECO:0000256" key="9">
    <source>
        <dbReference type="PROSITE-ProRule" id="PRU00284"/>
    </source>
</evidence>